<feature type="coiled-coil region" evidence="1">
    <location>
        <begin position="101"/>
        <end position="239"/>
    </location>
</feature>
<organism evidence="2 3">
    <name type="scientific">Brachionus plicatilis</name>
    <name type="common">Marine rotifer</name>
    <name type="synonym">Brachionus muelleri</name>
    <dbReference type="NCBI Taxonomy" id="10195"/>
    <lineage>
        <taxon>Eukaryota</taxon>
        <taxon>Metazoa</taxon>
        <taxon>Spiralia</taxon>
        <taxon>Gnathifera</taxon>
        <taxon>Rotifera</taxon>
        <taxon>Eurotatoria</taxon>
        <taxon>Monogononta</taxon>
        <taxon>Pseudotrocha</taxon>
        <taxon>Ploima</taxon>
        <taxon>Brachionidae</taxon>
        <taxon>Brachionus</taxon>
    </lineage>
</organism>
<evidence type="ECO:0000313" key="3">
    <source>
        <dbReference type="Proteomes" id="UP000276133"/>
    </source>
</evidence>
<gene>
    <name evidence="2" type="ORF">BpHYR1_051487</name>
</gene>
<reference evidence="2 3" key="1">
    <citation type="journal article" date="2018" name="Sci. Rep.">
        <title>Genomic signatures of local adaptation to the degree of environmental predictability in rotifers.</title>
        <authorList>
            <person name="Franch-Gras L."/>
            <person name="Hahn C."/>
            <person name="Garcia-Roger E.M."/>
            <person name="Carmona M.J."/>
            <person name="Serra M."/>
            <person name="Gomez A."/>
        </authorList>
    </citation>
    <scope>NUCLEOTIDE SEQUENCE [LARGE SCALE GENOMIC DNA]</scope>
    <source>
        <strain evidence="2">HYR1</strain>
    </source>
</reference>
<dbReference type="AlphaFoldDB" id="A0A3M7QJ95"/>
<name>A0A3M7QJ95_BRAPC</name>
<accession>A0A3M7QJ95</accession>
<dbReference type="OrthoDB" id="10141197at2759"/>
<keyword evidence="1" id="KW-0175">Coiled coil</keyword>
<dbReference type="Proteomes" id="UP000276133">
    <property type="component" value="Unassembled WGS sequence"/>
</dbReference>
<proteinExistence type="predicted"/>
<sequence>MEREFRTRVEWLPVHKVHNPQVQTTYAFLRFVNSDIHSIVVQRFNGISHRGRELNVKINPLPTPAHRINSEHTPRVQTIINELQSKEDEWELERLKLMYEKRNLEKQLEQTTKYATQLESQNQQHHANPVEGEIKNMETLIKMKEDTIKRWKSRGLNRMVQHSEANLEKLKEKLAAKLEQAMTVTDLKAEFLEASEICRVLSDDKERLESELDELRVKNEQLSQRYSEKVEQLKEENEAWVPRTRGAVEVSGLSRGLHNLNHQRLTELDRSSLCPMCRGVEVTNCLRLF</sequence>
<keyword evidence="3" id="KW-1185">Reference proteome</keyword>
<evidence type="ECO:0000313" key="2">
    <source>
        <dbReference type="EMBL" id="RNA11359.1"/>
    </source>
</evidence>
<dbReference type="EMBL" id="REGN01005978">
    <property type="protein sequence ID" value="RNA11359.1"/>
    <property type="molecule type" value="Genomic_DNA"/>
</dbReference>
<protein>
    <submittedName>
        <fullName evidence="2">Uncharacterized protein</fullName>
    </submittedName>
</protein>
<comment type="caution">
    <text evidence="2">The sequence shown here is derived from an EMBL/GenBank/DDBJ whole genome shotgun (WGS) entry which is preliminary data.</text>
</comment>
<evidence type="ECO:0000256" key="1">
    <source>
        <dbReference type="SAM" id="Coils"/>
    </source>
</evidence>